<feature type="non-terminal residue" evidence="1">
    <location>
        <position position="1"/>
    </location>
</feature>
<reference evidence="1" key="1">
    <citation type="submission" date="2015-11" db="EMBL/GenBank/DDBJ databases">
        <title>De novo transcriptome assembly of four potential Pierce s Disease insect vectors from Arizona vineyards.</title>
        <authorList>
            <person name="Tassone E.E."/>
        </authorList>
    </citation>
    <scope>NUCLEOTIDE SEQUENCE</scope>
</reference>
<sequence>AILSNFIFYSDCLASATVSIGKNKFAIVGCYLPDSSEQSTYRKVSAELLHALNSAPFSAKLLLLGDFTAHVGMSDVTIPQLDIIQLSGLQHQVSNKNGEYLKQLALLHDLYFCSTLFRTRCENVAKEQTSHILLQQYFLKSRASSWNNPLSRHTIVAYSINLGVHPAPCAQGKRIKGLVSHLKSSSIDDTSLSTESPTP</sequence>
<dbReference type="Gene3D" id="3.60.10.10">
    <property type="entry name" value="Endonuclease/exonuclease/phosphatase"/>
    <property type="match status" value="1"/>
</dbReference>
<dbReference type="SUPFAM" id="SSF56219">
    <property type="entry name" value="DNase I-like"/>
    <property type="match status" value="1"/>
</dbReference>
<organism evidence="1">
    <name type="scientific">Graphocephala atropunctata</name>
    <dbReference type="NCBI Taxonomy" id="36148"/>
    <lineage>
        <taxon>Eukaryota</taxon>
        <taxon>Metazoa</taxon>
        <taxon>Ecdysozoa</taxon>
        <taxon>Arthropoda</taxon>
        <taxon>Hexapoda</taxon>
        <taxon>Insecta</taxon>
        <taxon>Pterygota</taxon>
        <taxon>Neoptera</taxon>
        <taxon>Paraneoptera</taxon>
        <taxon>Hemiptera</taxon>
        <taxon>Auchenorrhyncha</taxon>
        <taxon>Membracoidea</taxon>
        <taxon>Cicadellidae</taxon>
        <taxon>Cicadellinae</taxon>
        <taxon>Cicadellini</taxon>
        <taxon>Graphocephala</taxon>
    </lineage>
</organism>
<name>A0A1B6MG77_9HEMI</name>
<gene>
    <name evidence="1" type="ORF">g.1691</name>
</gene>
<protein>
    <recommendedName>
        <fullName evidence="2">Endonuclease/exonuclease/phosphatase domain-containing protein</fullName>
    </recommendedName>
</protein>
<evidence type="ECO:0000313" key="1">
    <source>
        <dbReference type="EMBL" id="JAT34912.1"/>
    </source>
</evidence>
<dbReference type="AlphaFoldDB" id="A0A1B6MG77"/>
<evidence type="ECO:0008006" key="2">
    <source>
        <dbReference type="Google" id="ProtNLM"/>
    </source>
</evidence>
<dbReference type="InterPro" id="IPR036691">
    <property type="entry name" value="Endo/exonu/phosph_ase_sf"/>
</dbReference>
<dbReference type="EMBL" id="GEBQ01005065">
    <property type="protein sequence ID" value="JAT34912.1"/>
    <property type="molecule type" value="Transcribed_RNA"/>
</dbReference>
<accession>A0A1B6MG77</accession>
<proteinExistence type="predicted"/>